<organism evidence="2 3">
    <name type="scientific">Bodo saltans</name>
    <name type="common">Flagellated protozoan</name>
    <dbReference type="NCBI Taxonomy" id="75058"/>
    <lineage>
        <taxon>Eukaryota</taxon>
        <taxon>Discoba</taxon>
        <taxon>Euglenozoa</taxon>
        <taxon>Kinetoplastea</taxon>
        <taxon>Metakinetoplastina</taxon>
        <taxon>Eubodonida</taxon>
        <taxon>Bodonidae</taxon>
        <taxon>Bodo</taxon>
    </lineage>
</organism>
<name>A0A0S4JNJ0_BODSA</name>
<feature type="compositionally biased region" description="Basic and acidic residues" evidence="1">
    <location>
        <begin position="86"/>
        <end position="101"/>
    </location>
</feature>
<evidence type="ECO:0000313" key="3">
    <source>
        <dbReference type="Proteomes" id="UP000051952"/>
    </source>
</evidence>
<protein>
    <submittedName>
        <fullName evidence="2">Uncharacterized protein</fullName>
    </submittedName>
</protein>
<accession>A0A0S4JNJ0</accession>
<dbReference type="EMBL" id="CYKH01002020">
    <property type="protein sequence ID" value="CUG92216.1"/>
    <property type="molecule type" value="Genomic_DNA"/>
</dbReference>
<sequence length="107" mass="12097">MPTSDIITTFLNQFSCTKKIYHHIYLPYFVSSLIHRAYRKRAFTPQVSICIGKLRCRPQPPATTTTSTTPISRSCAPSNHGPARSPRREGPARVRADREQLEAVQGR</sequence>
<evidence type="ECO:0000256" key="1">
    <source>
        <dbReference type="SAM" id="MobiDB-lite"/>
    </source>
</evidence>
<feature type="region of interest" description="Disordered" evidence="1">
    <location>
        <begin position="58"/>
        <end position="107"/>
    </location>
</feature>
<evidence type="ECO:0000313" key="2">
    <source>
        <dbReference type="EMBL" id="CUG92216.1"/>
    </source>
</evidence>
<reference evidence="3" key="1">
    <citation type="submission" date="2015-09" db="EMBL/GenBank/DDBJ databases">
        <authorList>
            <consortium name="Pathogen Informatics"/>
        </authorList>
    </citation>
    <scope>NUCLEOTIDE SEQUENCE [LARGE SCALE GENOMIC DNA]</scope>
    <source>
        <strain evidence="3">Lake Konstanz</strain>
    </source>
</reference>
<dbReference type="Proteomes" id="UP000051952">
    <property type="component" value="Unassembled WGS sequence"/>
</dbReference>
<proteinExistence type="predicted"/>
<gene>
    <name evidence="2" type="ORF">BSAL_36175</name>
</gene>
<feature type="non-terminal residue" evidence="2">
    <location>
        <position position="107"/>
    </location>
</feature>
<keyword evidence="3" id="KW-1185">Reference proteome</keyword>
<dbReference type="VEuPathDB" id="TriTrypDB:BSAL_36175"/>
<dbReference type="AlphaFoldDB" id="A0A0S4JNJ0"/>